<dbReference type="EMBL" id="JAQMWT010000388">
    <property type="protein sequence ID" value="KAJ8602265.1"/>
    <property type="molecule type" value="Genomic_DNA"/>
</dbReference>
<dbReference type="SMART" id="SM00054">
    <property type="entry name" value="EFh"/>
    <property type="match status" value="4"/>
</dbReference>
<dbReference type="Proteomes" id="UP001230188">
    <property type="component" value="Unassembled WGS sequence"/>
</dbReference>
<dbReference type="Pfam" id="PF13499">
    <property type="entry name" value="EF-hand_7"/>
    <property type="match status" value="2"/>
</dbReference>
<keyword evidence="6" id="KW-1185">Reference proteome</keyword>
<dbReference type="GO" id="GO:0005509">
    <property type="term" value="F:calcium ion binding"/>
    <property type="evidence" value="ECO:0007669"/>
    <property type="project" value="InterPro"/>
</dbReference>
<dbReference type="PROSITE" id="PS00018">
    <property type="entry name" value="EF_HAND_1"/>
    <property type="match status" value="4"/>
</dbReference>
<feature type="domain" description="EF-hand" evidence="4">
    <location>
        <begin position="221"/>
        <end position="256"/>
    </location>
</feature>
<evidence type="ECO:0000259" key="4">
    <source>
        <dbReference type="PROSITE" id="PS50222"/>
    </source>
</evidence>
<dbReference type="PANTHER" id="PTHR45942">
    <property type="entry name" value="PROTEIN PHOSPATASE 3 REGULATORY SUBUNIT B ALPHA ISOFORM TYPE 1"/>
    <property type="match status" value="1"/>
</dbReference>
<name>A0AAD7XNG6_9STRA</name>
<gene>
    <name evidence="5" type="ORF">CTAYLR_003655</name>
</gene>
<dbReference type="InterPro" id="IPR011992">
    <property type="entry name" value="EF-hand-dom_pair"/>
</dbReference>
<accession>A0AAD7XNG6</accession>
<evidence type="ECO:0000313" key="6">
    <source>
        <dbReference type="Proteomes" id="UP001230188"/>
    </source>
</evidence>
<proteinExistence type="predicted"/>
<protein>
    <recommendedName>
        <fullName evidence="4">EF-hand domain-containing protein</fullName>
    </recommendedName>
</protein>
<sequence length="356" mass="40915">MTSQRSRSAKIAPHKEVAPIPLRASSLSLRKFEKNVKYCEIAERRAAQSGTARLAARISSSKKVLEVPRRTDDVNKSYVVRTIRKIVRKLKPRETVILGGSVAARIATSLGLIQSHLRVLREKFDDIDVDGSGTIDPSEFYEAIGETKSPLSDELFRVMDVDGSKRIDFEEFVTISLVYCMYSKDDILKFCFDLFDADASGAIDEREFGDLCAAVNNGDPLFKGNFQGALEHLDVNENGLIDFEEFKALDRHNPLLFYPAFRMQDRLQKHTLGEKLWVRIMENVAYHVRRRDYEATHGRLFPVSKWDMYKEQFFVRLGWKDYRVHPPVDLDYLASQMKVPRTPTRKEYKPATARQP</sequence>
<keyword evidence="2" id="KW-0677">Repeat</keyword>
<keyword evidence="3" id="KW-0106">Calcium</keyword>
<dbReference type="SUPFAM" id="SSF47473">
    <property type="entry name" value="EF-hand"/>
    <property type="match status" value="1"/>
</dbReference>
<feature type="domain" description="EF-hand" evidence="4">
    <location>
        <begin position="183"/>
        <end position="218"/>
    </location>
</feature>
<organism evidence="5 6">
    <name type="scientific">Chrysophaeum taylorii</name>
    <dbReference type="NCBI Taxonomy" id="2483200"/>
    <lineage>
        <taxon>Eukaryota</taxon>
        <taxon>Sar</taxon>
        <taxon>Stramenopiles</taxon>
        <taxon>Ochrophyta</taxon>
        <taxon>Pelagophyceae</taxon>
        <taxon>Pelagomonadales</taxon>
        <taxon>Pelagomonadaceae</taxon>
        <taxon>Chrysophaeum</taxon>
    </lineage>
</organism>
<comment type="caution">
    <text evidence="5">The sequence shown here is derived from an EMBL/GenBank/DDBJ whole genome shotgun (WGS) entry which is preliminary data.</text>
</comment>
<evidence type="ECO:0000256" key="3">
    <source>
        <dbReference type="ARBA" id="ARBA00022837"/>
    </source>
</evidence>
<dbReference type="AlphaFoldDB" id="A0AAD7XNG6"/>
<feature type="domain" description="EF-hand" evidence="4">
    <location>
        <begin position="153"/>
        <end position="182"/>
    </location>
</feature>
<dbReference type="InterPro" id="IPR018247">
    <property type="entry name" value="EF_Hand_1_Ca_BS"/>
</dbReference>
<dbReference type="CDD" id="cd00051">
    <property type="entry name" value="EFh"/>
    <property type="match status" value="1"/>
</dbReference>
<dbReference type="PROSITE" id="PS50222">
    <property type="entry name" value="EF_HAND_2"/>
    <property type="match status" value="4"/>
</dbReference>
<feature type="domain" description="EF-hand" evidence="4">
    <location>
        <begin position="115"/>
        <end position="150"/>
    </location>
</feature>
<keyword evidence="1" id="KW-0479">Metal-binding</keyword>
<evidence type="ECO:0000256" key="1">
    <source>
        <dbReference type="ARBA" id="ARBA00022723"/>
    </source>
</evidence>
<reference evidence="5" key="1">
    <citation type="submission" date="2023-01" db="EMBL/GenBank/DDBJ databases">
        <title>Metagenome sequencing of chrysophaentin producing Chrysophaeum taylorii.</title>
        <authorList>
            <person name="Davison J."/>
            <person name="Bewley C."/>
        </authorList>
    </citation>
    <scope>NUCLEOTIDE SEQUENCE</scope>
    <source>
        <strain evidence="5">NIES-1699</strain>
    </source>
</reference>
<evidence type="ECO:0000256" key="2">
    <source>
        <dbReference type="ARBA" id="ARBA00022737"/>
    </source>
</evidence>
<dbReference type="InterPro" id="IPR002048">
    <property type="entry name" value="EF_hand_dom"/>
</dbReference>
<dbReference type="Gene3D" id="1.10.238.10">
    <property type="entry name" value="EF-hand"/>
    <property type="match status" value="1"/>
</dbReference>
<evidence type="ECO:0000313" key="5">
    <source>
        <dbReference type="EMBL" id="KAJ8602265.1"/>
    </source>
</evidence>